<evidence type="ECO:0000259" key="3">
    <source>
        <dbReference type="PROSITE" id="PS51192"/>
    </source>
</evidence>
<evidence type="ECO:0000259" key="4">
    <source>
        <dbReference type="PROSITE" id="PS51194"/>
    </source>
</evidence>
<dbReference type="SMART" id="SM00490">
    <property type="entry name" value="HELICc"/>
    <property type="match status" value="1"/>
</dbReference>
<dbReference type="InterPro" id="IPR049730">
    <property type="entry name" value="SNF2/RAD54-like_C"/>
</dbReference>
<sequence>MSHTSFHLRLHDREGIVAFASVNGRVLSVKQMRNLPEFAELLAEWGVDVAKARTVSVLSLADNGEIDRRSIVGFRLGAATSWPVFQRLAADIDVLTPELELVPIAVGSLQGSFDFARSTLRHHPALTAATLFPSDLADDTRAYQCADRDEPAASSRMFPGLSDDSSAPAAVVTDLELQQLSQQLGTVRQAIAAGSPLLVSTEKTQRSQQDVLPQIAVVAADSPALVGRDDDDFFWAAETVWLARLMFAVLRWVSAGHVQLAIRPDPEDQQSWVAGLQLIEDPSFSDFFDAMVAALPVGVAIPDQSCLQWLANDCVQAPLAQSIEAQPRISPLVESLVTHTPLTQGQPAQLARNMKAWFAGAEFEAPELVMRIAERPIAVQPVADVVFDHIFWAYAELLRRWDRQHSASQWDAAVARRLLDQPSIGDMVGTLFAEGEFSRDGWLDPVAVADLFTSAAPSRGRAATVTLGDSDAPQYLVPTSNQHDYEELFGPVYAVELLFRTPSDQRLRAVSAVDPTSAIGQAVADALQLLRRECATLGDEAGVIATLQSQRLVTVTYDADPLAADSNTPPDAGVAPAAISQLSSGAGSGVLPYQQGSPQQAGWVKLLPEVDALALVDWYANKGQQYCTLLAPKAWTQPQSLSLRVKAADSYSYGFVSASNLCKFNWQAALDGQPLTDAEFAALLAANSDMVRIRGRYVRVEKHTLTRVRQSIGSALVDPRHTPSRSTRQDIDELLDMSPQQFMHHLQAGVTTGVAEFAHLLADFADLGINVDPAGDPAEWMNQVTRMRSLLQWTRQTLANDDDETLDEQRNHHIGGLAASAASAVGQTNTVDFYVPPSITATLRDYQLQGSQWMANLSSLGVGCLLADDMGLGKTLQLLALYAWEQHEGATPAMQRRTWQTLQAAAADIAHYANLAIDEREQALEVLGPQFGVGAHPVRCGILLAEQWKLPAADVASGQYRPGMVTDADSPPAPIPSLPMLVVAPKTVQQAWEEQLATFFPTARCYVHHGANRLHGIDLLQQLGRVDVVITTYETLRRDQAELVGPLFSRVVFDEAQAIKNAHSRNFRAAERVCRQHTVIATGTPVENSLQELWAHFRQLNPGVLGGEKQFRASFVTPIQHAYAAPVEVDSLSGPATPPVSLAGNPEDYDLDVSGRRHTARQHMERLRGLIEPYVLRRTKNQLDLGLKNKTIEVVEVPLTPEQIALYHQVVTDFQTKADQATTPRQRNARIFALLSELRQICNHPAIFLPDDPHISAHGHYRSNKLAAIEQLAQRCAKQGRRMLVFTSSVPFGTMLAELLTAVFGEPIAFFHGQLSAQERRKIIRTFQSPNGPAALVLTPKTGGSGITLTNATMVIHADLWWNPAVLEQANDRAYRIGQHHDVEVFYVVANFGIEQYMLQLLDSKRDLADFTLQQSAASQLSAMNRQELAAVLHQQSANHHQHSTDTTESGQGQRR</sequence>
<dbReference type="GO" id="GO:0016787">
    <property type="term" value="F:hydrolase activity"/>
    <property type="evidence" value="ECO:0007669"/>
    <property type="project" value="UniProtKB-KW"/>
</dbReference>
<dbReference type="InterPro" id="IPR038718">
    <property type="entry name" value="SNF2-like_sf"/>
</dbReference>
<protein>
    <submittedName>
        <fullName evidence="5">RNA polymerase-associated protein RapA</fullName>
        <ecNumber evidence="5">3.6.4.-</ecNumber>
    </submittedName>
</protein>
<dbReference type="InterPro" id="IPR000330">
    <property type="entry name" value="SNF2_N"/>
</dbReference>
<dbReference type="Gene3D" id="3.40.50.300">
    <property type="entry name" value="P-loop containing nucleotide triphosphate hydrolases"/>
    <property type="match status" value="1"/>
</dbReference>
<dbReference type="OrthoDB" id="9760715at2"/>
<feature type="domain" description="Helicase C-terminal" evidence="4">
    <location>
        <begin position="1268"/>
        <end position="1417"/>
    </location>
</feature>
<reference evidence="5 6" key="1">
    <citation type="submission" date="2018-11" db="EMBL/GenBank/DDBJ databases">
        <authorList>
            <person name="Kleinhagauer T."/>
            <person name="Glaeser S.P."/>
            <person name="Spergser J."/>
            <person name="Ruckert C."/>
            <person name="Kaempfer P."/>
            <person name="Busse H.-J."/>
        </authorList>
    </citation>
    <scope>NUCLEOTIDE SEQUENCE [LARGE SCALE GENOMIC DNA]</scope>
    <source>
        <strain evidence="5 6">200CH</strain>
    </source>
</reference>
<dbReference type="PROSITE" id="PS51192">
    <property type="entry name" value="HELICASE_ATP_BIND_1"/>
    <property type="match status" value="1"/>
</dbReference>
<organism evidence="5 6">
    <name type="scientific">Corynebacterium choanae</name>
    <dbReference type="NCBI Taxonomy" id="1862358"/>
    <lineage>
        <taxon>Bacteria</taxon>
        <taxon>Bacillati</taxon>
        <taxon>Actinomycetota</taxon>
        <taxon>Actinomycetes</taxon>
        <taxon>Mycobacteriales</taxon>
        <taxon>Corynebacteriaceae</taxon>
        <taxon>Corynebacterium</taxon>
    </lineage>
</organism>
<evidence type="ECO:0000313" key="5">
    <source>
        <dbReference type="EMBL" id="AZA13289.1"/>
    </source>
</evidence>
<dbReference type="EMBL" id="CP033896">
    <property type="protein sequence ID" value="AZA13289.1"/>
    <property type="molecule type" value="Genomic_DNA"/>
</dbReference>
<dbReference type="InterPro" id="IPR014001">
    <property type="entry name" value="Helicase_ATP-bd"/>
</dbReference>
<evidence type="ECO:0000313" key="6">
    <source>
        <dbReference type="Proteomes" id="UP000269019"/>
    </source>
</evidence>
<dbReference type="PROSITE" id="PS51194">
    <property type="entry name" value="HELICASE_CTER"/>
    <property type="match status" value="1"/>
</dbReference>
<dbReference type="EC" id="3.6.4.-" evidence="5"/>
<keyword evidence="6" id="KW-1185">Reference proteome</keyword>
<dbReference type="Pfam" id="PF12419">
    <property type="entry name" value="DUF3670"/>
    <property type="match status" value="1"/>
</dbReference>
<name>A0A3G6J5R7_9CORY</name>
<dbReference type="InterPro" id="IPR022138">
    <property type="entry name" value="DUF3670"/>
</dbReference>
<dbReference type="Pfam" id="PF00176">
    <property type="entry name" value="SNF2-rel_dom"/>
    <property type="match status" value="1"/>
</dbReference>
<dbReference type="Proteomes" id="UP000269019">
    <property type="component" value="Chromosome"/>
</dbReference>
<gene>
    <name evidence="5" type="primary">rapA</name>
    <name evidence="5" type="ORF">CCHOA_04400</name>
</gene>
<proteinExistence type="predicted"/>
<dbReference type="SMART" id="SM00487">
    <property type="entry name" value="DEXDc"/>
    <property type="match status" value="1"/>
</dbReference>
<dbReference type="Pfam" id="PF00271">
    <property type="entry name" value="Helicase_C"/>
    <property type="match status" value="1"/>
</dbReference>
<dbReference type="GO" id="GO:0005524">
    <property type="term" value="F:ATP binding"/>
    <property type="evidence" value="ECO:0007669"/>
    <property type="project" value="InterPro"/>
</dbReference>
<feature type="region of interest" description="Disordered" evidence="2">
    <location>
        <begin position="1434"/>
        <end position="1456"/>
    </location>
</feature>
<dbReference type="Gene3D" id="3.40.50.10810">
    <property type="entry name" value="Tandem AAA-ATPase domain"/>
    <property type="match status" value="2"/>
</dbReference>
<evidence type="ECO:0000256" key="2">
    <source>
        <dbReference type="SAM" id="MobiDB-lite"/>
    </source>
</evidence>
<dbReference type="RefSeq" id="WP_123927189.1">
    <property type="nucleotide sequence ID" value="NZ_CP033896.1"/>
</dbReference>
<dbReference type="PANTHER" id="PTHR10799">
    <property type="entry name" value="SNF2/RAD54 HELICASE FAMILY"/>
    <property type="match status" value="1"/>
</dbReference>
<dbReference type="CDD" id="cd18793">
    <property type="entry name" value="SF2_C_SNF"/>
    <property type="match status" value="1"/>
</dbReference>
<dbReference type="KEGG" id="ccho:CCHOA_04400"/>
<accession>A0A3G6J5R7</accession>
<keyword evidence="1 5" id="KW-0378">Hydrolase</keyword>
<feature type="domain" description="Helicase ATP-binding" evidence="3">
    <location>
        <begin position="855"/>
        <end position="1103"/>
    </location>
</feature>
<dbReference type="InterPro" id="IPR027417">
    <property type="entry name" value="P-loop_NTPase"/>
</dbReference>
<evidence type="ECO:0000256" key="1">
    <source>
        <dbReference type="ARBA" id="ARBA00022801"/>
    </source>
</evidence>
<dbReference type="SUPFAM" id="SSF52540">
    <property type="entry name" value="P-loop containing nucleoside triphosphate hydrolases"/>
    <property type="match status" value="2"/>
</dbReference>
<dbReference type="InterPro" id="IPR001650">
    <property type="entry name" value="Helicase_C-like"/>
</dbReference>